<reference evidence="2" key="1">
    <citation type="journal article" date="2019" name="Int. J. Syst. Evol. Microbiol.">
        <title>The Global Catalogue of Microorganisms (GCM) 10K type strain sequencing project: providing services to taxonomists for standard genome sequencing and annotation.</title>
        <authorList>
            <consortium name="The Broad Institute Genomics Platform"/>
            <consortium name="The Broad Institute Genome Sequencing Center for Infectious Disease"/>
            <person name="Wu L."/>
            <person name="Ma J."/>
        </authorList>
    </citation>
    <scope>NUCLEOTIDE SEQUENCE [LARGE SCALE GENOMIC DNA]</scope>
    <source>
        <strain evidence="2">JCM 17630</strain>
    </source>
</reference>
<evidence type="ECO:0000313" key="2">
    <source>
        <dbReference type="Proteomes" id="UP001501496"/>
    </source>
</evidence>
<dbReference type="Proteomes" id="UP001501496">
    <property type="component" value="Unassembled WGS sequence"/>
</dbReference>
<evidence type="ECO:0000313" key="1">
    <source>
        <dbReference type="EMBL" id="GAA4237575.1"/>
    </source>
</evidence>
<gene>
    <name evidence="1" type="ORF">GCM10022291_24680</name>
</gene>
<dbReference type="RefSeq" id="WP_344788571.1">
    <property type="nucleotide sequence ID" value="NZ_BAABCA010000005.1"/>
</dbReference>
<name>A0ABP8CCN9_9FLAO</name>
<organism evidence="1 2">
    <name type="scientific">Postechiella marina</name>
    <dbReference type="NCBI Taxonomy" id="943941"/>
    <lineage>
        <taxon>Bacteria</taxon>
        <taxon>Pseudomonadati</taxon>
        <taxon>Bacteroidota</taxon>
        <taxon>Flavobacteriia</taxon>
        <taxon>Flavobacteriales</taxon>
        <taxon>Flavobacteriaceae</taxon>
        <taxon>Postechiella</taxon>
    </lineage>
</organism>
<dbReference type="EMBL" id="BAABCA010000005">
    <property type="protein sequence ID" value="GAA4237575.1"/>
    <property type="molecule type" value="Genomic_DNA"/>
</dbReference>
<protein>
    <submittedName>
        <fullName evidence="1">Uncharacterized protein</fullName>
    </submittedName>
</protein>
<keyword evidence="2" id="KW-1185">Reference proteome</keyword>
<comment type="caution">
    <text evidence="1">The sequence shown here is derived from an EMBL/GenBank/DDBJ whole genome shotgun (WGS) entry which is preliminary data.</text>
</comment>
<sequence>MSPHLSNKIENQRRLCIQKDLNELNFWIYTLEAFNNELDAFSVLEKQLIKNTSIINLIKALRRKNVLSMATFCKYNQELNKEFEYGNLEYNTPRTKMHEKKREQYMLLVQEYNAFKMHIYKLLMKYKRK</sequence>
<proteinExistence type="predicted"/>
<accession>A0ABP8CCN9</accession>